<dbReference type="AlphaFoldDB" id="A0A1G6QKV4"/>
<dbReference type="PROSITE" id="PS51257">
    <property type="entry name" value="PROKAR_LIPOPROTEIN"/>
    <property type="match status" value="1"/>
</dbReference>
<gene>
    <name evidence="2" type="ORF">SAMN05216323_10622</name>
</gene>
<keyword evidence="1" id="KW-0732">Signal</keyword>
<evidence type="ECO:0000313" key="3">
    <source>
        <dbReference type="Proteomes" id="UP000199452"/>
    </source>
</evidence>
<dbReference type="RefSeq" id="WP_092440014.1">
    <property type="nucleotide sequence ID" value="NZ_FMYP01000062.1"/>
</dbReference>
<dbReference type="Proteomes" id="UP000199452">
    <property type="component" value="Unassembled WGS sequence"/>
</dbReference>
<proteinExistence type="predicted"/>
<sequence>MKKLIILGFLLTISSITFAQGCNGFNKTKRCTRYAGEDYKIYGQSQNALLMADSTYRCQVVLFGNKEYRISFCAENGFEPIHIRLIDMATKEVTYDNETDKYIESVGFTVEKTRQILIEVTLTTKNKNFESIREATSCLGILIQWNKMPKIGF</sequence>
<dbReference type="EMBL" id="FMYP01000062">
    <property type="protein sequence ID" value="SDC92287.1"/>
    <property type="molecule type" value="Genomic_DNA"/>
</dbReference>
<accession>A0A1G6QKV4</accession>
<name>A0A1G6QKV4_9BACT</name>
<dbReference type="STRING" id="1640674.SAMN05216323_10622"/>
<keyword evidence="3" id="KW-1185">Reference proteome</keyword>
<feature type="signal peptide" evidence="1">
    <location>
        <begin position="1"/>
        <end position="19"/>
    </location>
</feature>
<feature type="chain" id="PRO_5011443399" evidence="1">
    <location>
        <begin position="20"/>
        <end position="153"/>
    </location>
</feature>
<evidence type="ECO:0000256" key="1">
    <source>
        <dbReference type="SAM" id="SignalP"/>
    </source>
</evidence>
<organism evidence="2 3">
    <name type="scientific">Williamwhitmania taraxaci</name>
    <dbReference type="NCBI Taxonomy" id="1640674"/>
    <lineage>
        <taxon>Bacteria</taxon>
        <taxon>Pseudomonadati</taxon>
        <taxon>Bacteroidota</taxon>
        <taxon>Bacteroidia</taxon>
        <taxon>Bacteroidales</taxon>
        <taxon>Williamwhitmaniaceae</taxon>
        <taxon>Williamwhitmania</taxon>
    </lineage>
</organism>
<reference evidence="2 3" key="1">
    <citation type="submission" date="2016-09" db="EMBL/GenBank/DDBJ databases">
        <authorList>
            <person name="Capua I."/>
            <person name="De Benedictis P."/>
            <person name="Joannis T."/>
            <person name="Lombin L.H."/>
            <person name="Cattoli G."/>
        </authorList>
    </citation>
    <scope>NUCLEOTIDE SEQUENCE [LARGE SCALE GENOMIC DNA]</scope>
    <source>
        <strain evidence="2 3">A7P-90m</strain>
    </source>
</reference>
<protein>
    <submittedName>
        <fullName evidence="2">Uncharacterized protein</fullName>
    </submittedName>
</protein>
<evidence type="ECO:0000313" key="2">
    <source>
        <dbReference type="EMBL" id="SDC92287.1"/>
    </source>
</evidence>